<evidence type="ECO:0000313" key="16">
    <source>
        <dbReference type="EMBL" id="KAK2114462.1"/>
    </source>
</evidence>
<evidence type="ECO:0000256" key="2">
    <source>
        <dbReference type="ARBA" id="ARBA00004374"/>
    </source>
</evidence>
<keyword evidence="5" id="KW-0812">Transmembrane</keyword>
<evidence type="ECO:0000256" key="1">
    <source>
        <dbReference type="ARBA" id="ARBA00004123"/>
    </source>
</evidence>
<keyword evidence="7" id="KW-1133">Transmembrane helix</keyword>
<evidence type="ECO:0000256" key="10">
    <source>
        <dbReference type="ARBA" id="ARBA00023136"/>
    </source>
</evidence>
<keyword evidence="17" id="KW-1185">Reference proteome</keyword>
<evidence type="ECO:0000256" key="11">
    <source>
        <dbReference type="ARBA" id="ARBA00023163"/>
    </source>
</evidence>
<dbReference type="InterPro" id="IPR007014">
    <property type="entry name" value="FUN14"/>
</dbReference>
<evidence type="ECO:0000256" key="15">
    <source>
        <dbReference type="ARBA" id="ARBA00045668"/>
    </source>
</evidence>
<accession>A0ABQ9VYL7</accession>
<keyword evidence="8" id="KW-0805">Transcription regulation</keyword>
<comment type="function">
    <text evidence="15">Binds directly and specifically 1,2-Diacyl-sn-glycero-3-phospho-(1'-myo-inositol-3',4',5'-bisphosphate) (PIP3) leading to the recruitment of PIP3 to mitochondria and may play a role in the regulation of the platelet activation via AKT/GSK3B/cGMP signaling pathways. May act as transcription factor that regulates SREBP1 (isoform SREBP-1C) expression in order to modulate triglyceride (TG) homeostasis in hepatocytes.</text>
</comment>
<evidence type="ECO:0000256" key="4">
    <source>
        <dbReference type="ARBA" id="ARBA00022553"/>
    </source>
</evidence>
<keyword evidence="12" id="KW-0539">Nucleus</keyword>
<comment type="subcellular location">
    <subcellularLocation>
        <location evidence="2">Mitochondrion outer membrane</location>
        <topology evidence="2">Multi-pass membrane protein</topology>
    </subcellularLocation>
    <subcellularLocation>
        <location evidence="1">Nucleus</location>
    </subcellularLocation>
</comment>
<name>A0ABQ9VYL7_SAGOE</name>
<evidence type="ECO:0000256" key="8">
    <source>
        <dbReference type="ARBA" id="ARBA00023015"/>
    </source>
</evidence>
<dbReference type="PANTHER" id="PTHR21346:SF5">
    <property type="entry name" value="FUN14 DOMAIN-CONTAINING PROTEIN 2"/>
    <property type="match status" value="1"/>
</dbReference>
<sequence>MCQKPPGVANAHCSASYSVDPLHVSLGDELTEMAMSSQVHFEGKFESLDLVEFTQNQSWENKLFGQKPGPLAKKYPVATQLLIGSVTGWYMGFIFQKLARHTGYIKDGWQQVEEDVKKAKEQLKIRKNNQIPTRSRAKLRSQQPLYSIIGYRVLPPLFPCLPPSCGKSNGFYKNLLV</sequence>
<dbReference type="Proteomes" id="UP001266305">
    <property type="component" value="Unassembled WGS sequence"/>
</dbReference>
<dbReference type="PANTHER" id="PTHR21346">
    <property type="entry name" value="FUN14 DOMAIN CONTAINING"/>
    <property type="match status" value="1"/>
</dbReference>
<gene>
    <name evidence="16" type="primary">FUNDC2_2</name>
    <name evidence="16" type="ORF">P7K49_008728</name>
</gene>
<comment type="similarity">
    <text evidence="3">Belongs to the FUN14 family.</text>
</comment>
<evidence type="ECO:0000256" key="3">
    <source>
        <dbReference type="ARBA" id="ARBA00009160"/>
    </source>
</evidence>
<evidence type="ECO:0000256" key="7">
    <source>
        <dbReference type="ARBA" id="ARBA00022989"/>
    </source>
</evidence>
<keyword evidence="6" id="KW-1000">Mitochondrion outer membrane</keyword>
<keyword evidence="4" id="KW-0597">Phosphoprotein</keyword>
<dbReference type="EMBL" id="JASSZA010000004">
    <property type="protein sequence ID" value="KAK2114462.1"/>
    <property type="molecule type" value="Genomic_DNA"/>
</dbReference>
<reference evidence="16 17" key="1">
    <citation type="submission" date="2023-05" db="EMBL/GenBank/DDBJ databases">
        <title>B98-5 Cell Line De Novo Hybrid Assembly: An Optical Mapping Approach.</title>
        <authorList>
            <person name="Kananen K."/>
            <person name="Auerbach J.A."/>
            <person name="Kautto E."/>
            <person name="Blachly J.S."/>
        </authorList>
    </citation>
    <scope>NUCLEOTIDE SEQUENCE [LARGE SCALE GENOMIC DNA]</scope>
    <source>
        <strain evidence="16">B95-8</strain>
        <tissue evidence="16">Cell line</tissue>
    </source>
</reference>
<comment type="caution">
    <text evidence="16">The sequence shown here is derived from an EMBL/GenBank/DDBJ whole genome shotgun (WGS) entry which is preliminary data.</text>
</comment>
<protein>
    <recommendedName>
        <fullName evidence="13">FUN14 domain-containing protein 2</fullName>
    </recommendedName>
    <alternativeName>
        <fullName evidence="14">Hepatitis C virus core-binding protein 6</fullName>
    </alternativeName>
</protein>
<keyword evidence="11" id="KW-0804">Transcription</keyword>
<evidence type="ECO:0000313" key="17">
    <source>
        <dbReference type="Proteomes" id="UP001266305"/>
    </source>
</evidence>
<organism evidence="16 17">
    <name type="scientific">Saguinus oedipus</name>
    <name type="common">Cotton-top tamarin</name>
    <name type="synonym">Oedipomidas oedipus</name>
    <dbReference type="NCBI Taxonomy" id="9490"/>
    <lineage>
        <taxon>Eukaryota</taxon>
        <taxon>Metazoa</taxon>
        <taxon>Chordata</taxon>
        <taxon>Craniata</taxon>
        <taxon>Vertebrata</taxon>
        <taxon>Euteleostomi</taxon>
        <taxon>Mammalia</taxon>
        <taxon>Eutheria</taxon>
        <taxon>Euarchontoglires</taxon>
        <taxon>Primates</taxon>
        <taxon>Haplorrhini</taxon>
        <taxon>Platyrrhini</taxon>
        <taxon>Cebidae</taxon>
        <taxon>Callitrichinae</taxon>
        <taxon>Saguinus</taxon>
    </lineage>
</organism>
<keyword evidence="10" id="KW-0472">Membrane</keyword>
<evidence type="ECO:0000256" key="9">
    <source>
        <dbReference type="ARBA" id="ARBA00023128"/>
    </source>
</evidence>
<keyword evidence="9" id="KW-0496">Mitochondrion</keyword>
<proteinExistence type="inferred from homology"/>
<evidence type="ECO:0000256" key="13">
    <source>
        <dbReference type="ARBA" id="ARBA00039376"/>
    </source>
</evidence>
<evidence type="ECO:0000256" key="12">
    <source>
        <dbReference type="ARBA" id="ARBA00023242"/>
    </source>
</evidence>
<evidence type="ECO:0000256" key="14">
    <source>
        <dbReference type="ARBA" id="ARBA00041722"/>
    </source>
</evidence>
<evidence type="ECO:0000256" key="6">
    <source>
        <dbReference type="ARBA" id="ARBA00022787"/>
    </source>
</evidence>
<evidence type="ECO:0000256" key="5">
    <source>
        <dbReference type="ARBA" id="ARBA00022692"/>
    </source>
</evidence>